<feature type="transmembrane region" description="Helical" evidence="2">
    <location>
        <begin position="79"/>
        <end position="101"/>
    </location>
</feature>
<dbReference type="OrthoDB" id="201504at2759"/>
<dbReference type="PANTHER" id="PTHR32251">
    <property type="entry name" value="3-OXO-5-ALPHA-STEROID 4-DEHYDROGENASE"/>
    <property type="match status" value="1"/>
</dbReference>
<feature type="transmembrane region" description="Helical" evidence="2">
    <location>
        <begin position="31"/>
        <end position="51"/>
    </location>
</feature>
<dbReference type="Gene3D" id="1.20.120.1630">
    <property type="match status" value="1"/>
</dbReference>
<evidence type="ECO:0000313" key="3">
    <source>
        <dbReference type="EMBL" id="GIQ81730.1"/>
    </source>
</evidence>
<keyword evidence="2" id="KW-1133">Transmembrane helix</keyword>
<accession>A0A9K3CTB3</accession>
<evidence type="ECO:0000256" key="2">
    <source>
        <dbReference type="SAM" id="Phobius"/>
    </source>
</evidence>
<dbReference type="InterPro" id="IPR010721">
    <property type="entry name" value="UstE-like"/>
</dbReference>
<sequence>MHASPGVKSRTPGVSPKRTHKAVPSPTKSRVNMALAMCAPIPAVLFCLWLFSTHSLPSAVSNVSNVLHVSDVSWADTLLLHPFVCLNAILGVTLLGVLYPISLAQNSVWLMDLSWTLIPPLVSLFYSSHPLAARHIDMDGSGSVSNMRSTVAFGLVCLWSARLTYNYLRREDFTLGQREDWRYAKMRRESRWFPVTQIGSVYILQQVLLVGLTLPLLAINMVYTPLQVSDVLLVLSALTGIEIAHSADGALAAYMAKNAALVSSGQSPIPVLDEGLWRYSRHPNYFGEQVFWWSLGLMGWRKGAYGMDWVLVGPLLNTLCLWMVTRMTEDRMTSSGTKVRQSAYRKYQKTTSMWIPLPKRK</sequence>
<dbReference type="Pfam" id="PF06966">
    <property type="entry name" value="DUF1295"/>
    <property type="match status" value="1"/>
</dbReference>
<feature type="transmembrane region" description="Helical" evidence="2">
    <location>
        <begin position="303"/>
        <end position="324"/>
    </location>
</feature>
<gene>
    <name evidence="3" type="ORF">KIPB_002737</name>
</gene>
<evidence type="ECO:0008006" key="5">
    <source>
        <dbReference type="Google" id="ProtNLM"/>
    </source>
</evidence>
<dbReference type="PANTHER" id="PTHR32251:SF23">
    <property type="entry name" value="3-OXO-5-ALPHA-STEROID 4-DEHYDROGENASE (DUF1295)"/>
    <property type="match status" value="1"/>
</dbReference>
<dbReference type="AlphaFoldDB" id="A0A9K3CTB3"/>
<comment type="caution">
    <text evidence="3">The sequence shown here is derived from an EMBL/GenBank/DDBJ whole genome shotgun (WGS) entry which is preliminary data.</text>
</comment>
<keyword evidence="4" id="KW-1185">Reference proteome</keyword>
<proteinExistence type="predicted"/>
<dbReference type="GO" id="GO:0016020">
    <property type="term" value="C:membrane"/>
    <property type="evidence" value="ECO:0007669"/>
    <property type="project" value="TreeGrafter"/>
</dbReference>
<keyword evidence="2" id="KW-0472">Membrane</keyword>
<organism evidence="3 4">
    <name type="scientific">Kipferlia bialata</name>
    <dbReference type="NCBI Taxonomy" id="797122"/>
    <lineage>
        <taxon>Eukaryota</taxon>
        <taxon>Metamonada</taxon>
        <taxon>Carpediemonas-like organisms</taxon>
        <taxon>Kipferlia</taxon>
    </lineage>
</organism>
<dbReference type="EMBL" id="BDIP01000480">
    <property type="protein sequence ID" value="GIQ81730.1"/>
    <property type="molecule type" value="Genomic_DNA"/>
</dbReference>
<protein>
    <recommendedName>
        <fullName evidence="5">Steroid 5-alpha reductase C-terminal domain-containing protein</fullName>
    </recommendedName>
</protein>
<name>A0A9K3CTB3_9EUKA</name>
<feature type="transmembrane region" description="Helical" evidence="2">
    <location>
        <begin position="192"/>
        <end position="219"/>
    </location>
</feature>
<reference evidence="3 4" key="1">
    <citation type="journal article" date="2018" name="PLoS ONE">
        <title>The draft genome of Kipferlia bialata reveals reductive genome evolution in fornicate parasites.</title>
        <authorList>
            <person name="Tanifuji G."/>
            <person name="Takabayashi S."/>
            <person name="Kume K."/>
            <person name="Takagi M."/>
            <person name="Nakayama T."/>
            <person name="Kamikawa R."/>
            <person name="Inagaki Y."/>
            <person name="Hashimoto T."/>
        </authorList>
    </citation>
    <scope>NUCLEOTIDE SEQUENCE [LARGE SCALE GENOMIC DNA]</scope>
    <source>
        <strain evidence="3">NY0173</strain>
    </source>
</reference>
<dbReference type="PROSITE" id="PS50244">
    <property type="entry name" value="S5A_REDUCTASE"/>
    <property type="match status" value="1"/>
</dbReference>
<keyword evidence="2" id="KW-0812">Transmembrane</keyword>
<evidence type="ECO:0000313" key="4">
    <source>
        <dbReference type="Proteomes" id="UP000265618"/>
    </source>
</evidence>
<dbReference type="Proteomes" id="UP000265618">
    <property type="component" value="Unassembled WGS sequence"/>
</dbReference>
<feature type="region of interest" description="Disordered" evidence="1">
    <location>
        <begin position="1"/>
        <end position="27"/>
    </location>
</feature>
<evidence type="ECO:0000256" key="1">
    <source>
        <dbReference type="SAM" id="MobiDB-lite"/>
    </source>
</evidence>